<dbReference type="EMBL" id="JAAALK010000080">
    <property type="protein sequence ID" value="KAG8091349.1"/>
    <property type="molecule type" value="Genomic_DNA"/>
</dbReference>
<dbReference type="AlphaFoldDB" id="A0A8J6BPD9"/>
<feature type="signal peptide" evidence="1">
    <location>
        <begin position="1"/>
        <end position="16"/>
    </location>
</feature>
<reference evidence="2" key="2">
    <citation type="submission" date="2021-02" db="EMBL/GenBank/DDBJ databases">
        <authorList>
            <person name="Kimball J.A."/>
            <person name="Haas M.W."/>
            <person name="Macchietto M."/>
            <person name="Kono T."/>
            <person name="Duquette J."/>
            <person name="Shao M."/>
        </authorList>
    </citation>
    <scope>NUCLEOTIDE SEQUENCE</scope>
    <source>
        <tissue evidence="2">Fresh leaf tissue</tissue>
    </source>
</reference>
<name>A0A8J6BPD9_ZIZPA</name>
<evidence type="ECO:0000256" key="1">
    <source>
        <dbReference type="SAM" id="SignalP"/>
    </source>
</evidence>
<proteinExistence type="predicted"/>
<evidence type="ECO:0000313" key="2">
    <source>
        <dbReference type="EMBL" id="KAG8091349.1"/>
    </source>
</evidence>
<accession>A0A8J6BPD9</accession>
<organism evidence="2 3">
    <name type="scientific">Zizania palustris</name>
    <name type="common">Northern wild rice</name>
    <dbReference type="NCBI Taxonomy" id="103762"/>
    <lineage>
        <taxon>Eukaryota</taxon>
        <taxon>Viridiplantae</taxon>
        <taxon>Streptophyta</taxon>
        <taxon>Embryophyta</taxon>
        <taxon>Tracheophyta</taxon>
        <taxon>Spermatophyta</taxon>
        <taxon>Magnoliopsida</taxon>
        <taxon>Liliopsida</taxon>
        <taxon>Poales</taxon>
        <taxon>Poaceae</taxon>
        <taxon>BOP clade</taxon>
        <taxon>Oryzoideae</taxon>
        <taxon>Oryzeae</taxon>
        <taxon>Zizaniinae</taxon>
        <taxon>Zizania</taxon>
    </lineage>
</organism>
<dbReference type="Proteomes" id="UP000729402">
    <property type="component" value="Unassembled WGS sequence"/>
</dbReference>
<comment type="caution">
    <text evidence="2">The sequence shown here is derived from an EMBL/GenBank/DDBJ whole genome shotgun (WGS) entry which is preliminary data.</text>
</comment>
<sequence>MVAVLNLFCVVRAREADTPTCPGAVIRRWEAVGSRRQLDWRGGQWLSWHGDGGGGWQRWVATTRVVGDSAWCAMKKAWDGLTSRGKKGSSRYRE</sequence>
<protein>
    <recommendedName>
        <fullName evidence="4">Secreted protein</fullName>
    </recommendedName>
</protein>
<gene>
    <name evidence="2" type="ORF">GUJ93_ZPchr0012g20875</name>
</gene>
<evidence type="ECO:0008006" key="4">
    <source>
        <dbReference type="Google" id="ProtNLM"/>
    </source>
</evidence>
<keyword evidence="1" id="KW-0732">Signal</keyword>
<reference evidence="2" key="1">
    <citation type="journal article" date="2021" name="bioRxiv">
        <title>Whole Genome Assembly and Annotation of Northern Wild Rice, Zizania palustris L., Supports a Whole Genome Duplication in the Zizania Genus.</title>
        <authorList>
            <person name="Haas M."/>
            <person name="Kono T."/>
            <person name="Macchietto M."/>
            <person name="Millas R."/>
            <person name="McGilp L."/>
            <person name="Shao M."/>
            <person name="Duquette J."/>
            <person name="Hirsch C.N."/>
            <person name="Kimball J."/>
        </authorList>
    </citation>
    <scope>NUCLEOTIDE SEQUENCE</scope>
    <source>
        <tissue evidence="2">Fresh leaf tissue</tissue>
    </source>
</reference>
<keyword evidence="3" id="KW-1185">Reference proteome</keyword>
<feature type="chain" id="PRO_5035168752" description="Secreted protein" evidence="1">
    <location>
        <begin position="17"/>
        <end position="94"/>
    </location>
</feature>
<evidence type="ECO:0000313" key="3">
    <source>
        <dbReference type="Proteomes" id="UP000729402"/>
    </source>
</evidence>